<organism evidence="1 2">
    <name type="scientific">Bugula neritina</name>
    <name type="common">Brown bryozoan</name>
    <name type="synonym">Sertularia neritina</name>
    <dbReference type="NCBI Taxonomy" id="10212"/>
    <lineage>
        <taxon>Eukaryota</taxon>
        <taxon>Metazoa</taxon>
        <taxon>Spiralia</taxon>
        <taxon>Lophotrochozoa</taxon>
        <taxon>Bryozoa</taxon>
        <taxon>Gymnolaemata</taxon>
        <taxon>Cheilostomatida</taxon>
        <taxon>Flustrina</taxon>
        <taxon>Buguloidea</taxon>
        <taxon>Bugulidae</taxon>
        <taxon>Bugula</taxon>
    </lineage>
</organism>
<dbReference type="AlphaFoldDB" id="A0A7J7JCY1"/>
<dbReference type="Proteomes" id="UP000593567">
    <property type="component" value="Unassembled WGS sequence"/>
</dbReference>
<accession>A0A7J7JCY1</accession>
<evidence type="ECO:0000313" key="2">
    <source>
        <dbReference type="Proteomes" id="UP000593567"/>
    </source>
</evidence>
<gene>
    <name evidence="1" type="ORF">EB796_018193</name>
</gene>
<keyword evidence="2" id="KW-1185">Reference proteome</keyword>
<evidence type="ECO:0000313" key="1">
    <source>
        <dbReference type="EMBL" id="KAF6023496.1"/>
    </source>
</evidence>
<dbReference type="EMBL" id="VXIV02002705">
    <property type="protein sequence ID" value="KAF6023496.1"/>
    <property type="molecule type" value="Genomic_DNA"/>
</dbReference>
<proteinExistence type="predicted"/>
<comment type="caution">
    <text evidence="1">The sequence shown here is derived from an EMBL/GenBank/DDBJ whole genome shotgun (WGS) entry which is preliminary data.</text>
</comment>
<reference evidence="1" key="1">
    <citation type="submission" date="2020-06" db="EMBL/GenBank/DDBJ databases">
        <title>Draft genome of Bugula neritina, a colonial animal packing powerful symbionts and potential medicines.</title>
        <authorList>
            <person name="Rayko M."/>
        </authorList>
    </citation>
    <scope>NUCLEOTIDE SEQUENCE [LARGE SCALE GENOMIC DNA]</scope>
    <source>
        <strain evidence="1">Kwan_BN1</strain>
    </source>
</reference>
<protein>
    <submittedName>
        <fullName evidence="1">Uncharacterized protein</fullName>
    </submittedName>
</protein>
<name>A0A7J7JCY1_BUGNE</name>
<sequence length="90" mass="10386">MESCEMEEDFYKIWFRHTGDPEPVLHISNYLAKCSNLTRSEVKESLKGDGQNYEITHILVMGDIPLFPAITRTVREICVRGISSIDILKR</sequence>